<keyword evidence="9" id="KW-1185">Reference proteome</keyword>
<keyword evidence="5 6" id="KW-0472">Membrane</keyword>
<keyword evidence="3 6" id="KW-0812">Transmembrane</keyword>
<protein>
    <submittedName>
        <fullName evidence="8">RDD family protein</fullName>
    </submittedName>
</protein>
<dbReference type="RefSeq" id="WP_249476154.1">
    <property type="nucleotide sequence ID" value="NZ_JAMBEP010000006.1"/>
</dbReference>
<evidence type="ECO:0000256" key="5">
    <source>
        <dbReference type="ARBA" id="ARBA00023136"/>
    </source>
</evidence>
<evidence type="ECO:0000256" key="6">
    <source>
        <dbReference type="SAM" id="Phobius"/>
    </source>
</evidence>
<dbReference type="InterPro" id="IPR010432">
    <property type="entry name" value="RDD"/>
</dbReference>
<comment type="caution">
    <text evidence="8">The sequence shown here is derived from an EMBL/GenBank/DDBJ whole genome shotgun (WGS) entry which is preliminary data.</text>
</comment>
<evidence type="ECO:0000256" key="2">
    <source>
        <dbReference type="ARBA" id="ARBA00022475"/>
    </source>
</evidence>
<dbReference type="PANTHER" id="PTHR36115:SF9">
    <property type="entry name" value="LMO1584 PROTEIN"/>
    <property type="match status" value="1"/>
</dbReference>
<dbReference type="InterPro" id="IPR051791">
    <property type="entry name" value="Pra-immunoreactive"/>
</dbReference>
<dbReference type="Pfam" id="PF06271">
    <property type="entry name" value="RDD"/>
    <property type="match status" value="1"/>
</dbReference>
<dbReference type="PANTHER" id="PTHR36115">
    <property type="entry name" value="PROLINE-RICH ANTIGEN HOMOLOG-RELATED"/>
    <property type="match status" value="1"/>
</dbReference>
<dbReference type="EMBL" id="JAMBEP010000006">
    <property type="protein sequence ID" value="MCL1636124.1"/>
    <property type="molecule type" value="Genomic_DNA"/>
</dbReference>
<evidence type="ECO:0000313" key="8">
    <source>
        <dbReference type="EMBL" id="MCL1636124.1"/>
    </source>
</evidence>
<accession>A0ABT0MPA5</accession>
<organism evidence="8 9">
    <name type="scientific">Luteimonas galliterrae</name>
    <dbReference type="NCBI Taxonomy" id="2940486"/>
    <lineage>
        <taxon>Bacteria</taxon>
        <taxon>Pseudomonadati</taxon>
        <taxon>Pseudomonadota</taxon>
        <taxon>Gammaproteobacteria</taxon>
        <taxon>Lysobacterales</taxon>
        <taxon>Lysobacteraceae</taxon>
        <taxon>Luteimonas</taxon>
    </lineage>
</organism>
<evidence type="ECO:0000259" key="7">
    <source>
        <dbReference type="Pfam" id="PF06271"/>
    </source>
</evidence>
<evidence type="ECO:0000256" key="4">
    <source>
        <dbReference type="ARBA" id="ARBA00022989"/>
    </source>
</evidence>
<feature type="transmembrane region" description="Helical" evidence="6">
    <location>
        <begin position="95"/>
        <end position="113"/>
    </location>
</feature>
<feature type="transmembrane region" description="Helical" evidence="6">
    <location>
        <begin position="14"/>
        <end position="33"/>
    </location>
</feature>
<keyword evidence="2" id="KW-1003">Cell membrane</keyword>
<name>A0ABT0MPA5_9GAMM</name>
<dbReference type="Proteomes" id="UP001431217">
    <property type="component" value="Unassembled WGS sequence"/>
</dbReference>
<keyword evidence="4 6" id="KW-1133">Transmembrane helix</keyword>
<evidence type="ECO:0000313" key="9">
    <source>
        <dbReference type="Proteomes" id="UP001431217"/>
    </source>
</evidence>
<evidence type="ECO:0000256" key="3">
    <source>
        <dbReference type="ARBA" id="ARBA00022692"/>
    </source>
</evidence>
<comment type="subcellular location">
    <subcellularLocation>
        <location evidence="1">Cell membrane</location>
        <topology evidence="1">Multi-pass membrane protein</topology>
    </subcellularLocation>
</comment>
<gene>
    <name evidence="8" type="ORF">M2650_15990</name>
</gene>
<reference evidence="8 9" key="1">
    <citation type="submission" date="2022-05" db="EMBL/GenBank/DDBJ databases">
        <title>Luteimonas sp. SX5, whole genome shotgun sequencing project.</title>
        <authorList>
            <person name="Zhao G."/>
            <person name="Shen L."/>
        </authorList>
    </citation>
    <scope>NUCLEOTIDE SEQUENCE [LARGE SCALE GENOMIC DNA]</scope>
    <source>
        <strain evidence="8 9">SX5</strain>
    </source>
</reference>
<feature type="transmembrane region" description="Helical" evidence="6">
    <location>
        <begin position="200"/>
        <end position="218"/>
    </location>
</feature>
<feature type="domain" description="RDD" evidence="7">
    <location>
        <begin position="7"/>
        <end position="181"/>
    </location>
</feature>
<evidence type="ECO:0000256" key="1">
    <source>
        <dbReference type="ARBA" id="ARBA00004651"/>
    </source>
</evidence>
<proteinExistence type="predicted"/>
<sequence length="233" mass="25181">MAEIAGPAGFWRRYAAWSLDAAIVAVPTLLLSANGFPTRLQALQAASATVVNLVAQRLTDALMQGGDLLRLAQRLADEPALRLAIDAMLACLRSLLTPPLLWFALFAAIYWIAFEASPWQATPGKRALRIRITDRDGAAPGWSRAALRHVAGALSWLTLNLGHALAAWTPQKRALHDFVAGTRVLVDEDANAALPAWAKAWIALQIAATLFSAAWLYLHLLGTLRTAVDSALY</sequence>